<dbReference type="PROSITE" id="PS51510">
    <property type="entry name" value="PHOSPHAGEN_KINASE_C"/>
    <property type="match status" value="1"/>
</dbReference>
<gene>
    <name evidence="5" type="primary">mcsB</name>
    <name evidence="9" type="ORF">GCM10009001_11140</name>
</gene>
<name>A0ABP3QT10_9BACI</name>
<organism evidence="9 10">
    <name type="scientific">Virgibacillus siamensis</name>
    <dbReference type="NCBI Taxonomy" id="480071"/>
    <lineage>
        <taxon>Bacteria</taxon>
        <taxon>Bacillati</taxon>
        <taxon>Bacillota</taxon>
        <taxon>Bacilli</taxon>
        <taxon>Bacillales</taxon>
        <taxon>Bacillaceae</taxon>
        <taxon>Virgibacillus</taxon>
    </lineage>
</organism>
<comment type="catalytic activity">
    <reaction evidence="5">
        <text>L-arginyl-[protein] + ATP = N(omega)-phospho-L-arginyl-[protein] + ADP + H(+)</text>
        <dbReference type="Rhea" id="RHEA:43384"/>
        <dbReference type="Rhea" id="RHEA-COMP:10532"/>
        <dbReference type="Rhea" id="RHEA-COMP:10533"/>
        <dbReference type="ChEBI" id="CHEBI:15378"/>
        <dbReference type="ChEBI" id="CHEBI:29965"/>
        <dbReference type="ChEBI" id="CHEBI:30616"/>
        <dbReference type="ChEBI" id="CHEBI:83226"/>
        <dbReference type="ChEBI" id="CHEBI:456216"/>
        <dbReference type="EC" id="2.7.14.1"/>
    </reaction>
</comment>
<feature type="binding site" evidence="5 6">
    <location>
        <begin position="208"/>
        <end position="213"/>
    </location>
    <ligand>
        <name>ATP</name>
        <dbReference type="ChEBI" id="CHEBI:30616"/>
    </ligand>
</feature>
<evidence type="ECO:0000313" key="10">
    <source>
        <dbReference type="Proteomes" id="UP001500866"/>
    </source>
</evidence>
<keyword evidence="1 5" id="KW-0808">Transferase</keyword>
<comment type="similarity">
    <text evidence="5 6 7">Belongs to the ATP:guanido phosphotransferase family.</text>
</comment>
<evidence type="ECO:0000256" key="2">
    <source>
        <dbReference type="ARBA" id="ARBA00022741"/>
    </source>
</evidence>
<reference evidence="10" key="1">
    <citation type="journal article" date="2019" name="Int. J. Syst. Evol. Microbiol.">
        <title>The Global Catalogue of Microorganisms (GCM) 10K type strain sequencing project: providing services to taxonomists for standard genome sequencing and annotation.</title>
        <authorList>
            <consortium name="The Broad Institute Genomics Platform"/>
            <consortium name="The Broad Institute Genome Sequencing Center for Infectious Disease"/>
            <person name="Wu L."/>
            <person name="Ma J."/>
        </authorList>
    </citation>
    <scope>NUCLEOTIDE SEQUENCE [LARGE SCALE GENOMIC DNA]</scope>
    <source>
        <strain evidence="10">JCM 15395</strain>
    </source>
</reference>
<evidence type="ECO:0000256" key="3">
    <source>
        <dbReference type="ARBA" id="ARBA00022777"/>
    </source>
</evidence>
<proteinExistence type="inferred from homology"/>
<dbReference type="HAMAP" id="MF_00602">
    <property type="entry name" value="Prot_Arg_kinase"/>
    <property type="match status" value="1"/>
</dbReference>
<keyword evidence="5" id="KW-0021">Allosteric enzyme</keyword>
<feature type="binding site" evidence="5 6">
    <location>
        <begin position="177"/>
        <end position="181"/>
    </location>
    <ligand>
        <name>ATP</name>
        <dbReference type="ChEBI" id="CHEBI:30616"/>
    </ligand>
</feature>
<dbReference type="InterPro" id="IPR000749">
    <property type="entry name" value="ATP-guanido_PTrfase"/>
</dbReference>
<feature type="domain" description="Phosphagen kinase C-terminal" evidence="8">
    <location>
        <begin position="24"/>
        <end position="255"/>
    </location>
</feature>
<comment type="function">
    <text evidence="5">Catalyzes the specific phosphorylation of arginine residues in a large number of proteins. Is part of the bacterial stress response system. Protein arginine phosphorylation has a physiologically important role and is involved in the regulation of many critical cellular processes, such as protein homeostasis, motility, competence, and stringent and stress responses, by regulating gene expression and protein activity.</text>
</comment>
<dbReference type="PROSITE" id="PS00112">
    <property type="entry name" value="PHOSPHAGEN_KINASE"/>
    <property type="match status" value="1"/>
</dbReference>
<dbReference type="InterPro" id="IPR023660">
    <property type="entry name" value="Arg_Kinase"/>
</dbReference>
<dbReference type="Pfam" id="PF00217">
    <property type="entry name" value="ATP-gua_Ptrans"/>
    <property type="match status" value="1"/>
</dbReference>
<dbReference type="CDD" id="cd07930">
    <property type="entry name" value="bacterial_phosphagen_kinase"/>
    <property type="match status" value="1"/>
</dbReference>
<dbReference type="Proteomes" id="UP001500866">
    <property type="component" value="Unassembled WGS sequence"/>
</dbReference>
<dbReference type="NCBIfam" id="NF002194">
    <property type="entry name" value="PRK01059.1-4"/>
    <property type="match status" value="1"/>
</dbReference>
<evidence type="ECO:0000259" key="8">
    <source>
        <dbReference type="PROSITE" id="PS51510"/>
    </source>
</evidence>
<keyword evidence="3 5" id="KW-0418">Kinase</keyword>
<keyword evidence="2 5" id="KW-0547">Nucleotide-binding</keyword>
<dbReference type="GO" id="GO:0016301">
    <property type="term" value="F:kinase activity"/>
    <property type="evidence" value="ECO:0007669"/>
    <property type="project" value="UniProtKB-KW"/>
</dbReference>
<evidence type="ECO:0000256" key="1">
    <source>
        <dbReference type="ARBA" id="ARBA00022679"/>
    </source>
</evidence>
<feature type="short sequence motif" description="RDXXRA motif of the pArg binding pocket involved in allosteric regulation" evidence="5">
    <location>
        <begin position="338"/>
        <end position="343"/>
    </location>
</feature>
<accession>A0ABP3QT10</accession>
<dbReference type="EC" id="2.7.14.1" evidence="5"/>
<dbReference type="PANTHER" id="PTHR11547:SF38">
    <property type="entry name" value="ARGININE KINASE 1-RELATED"/>
    <property type="match status" value="1"/>
</dbReference>
<dbReference type="PANTHER" id="PTHR11547">
    <property type="entry name" value="ARGININE OR CREATINE KINASE"/>
    <property type="match status" value="1"/>
</dbReference>
<evidence type="ECO:0000256" key="6">
    <source>
        <dbReference type="PROSITE-ProRule" id="PRU00843"/>
    </source>
</evidence>
<feature type="binding site" evidence="5 6">
    <location>
        <begin position="27"/>
        <end position="31"/>
    </location>
    <ligand>
        <name>ATP</name>
        <dbReference type="ChEBI" id="CHEBI:30616"/>
    </ligand>
</feature>
<dbReference type="SUPFAM" id="SSF55931">
    <property type="entry name" value="Glutamine synthetase/guanido kinase"/>
    <property type="match status" value="1"/>
</dbReference>
<protein>
    <recommendedName>
        <fullName evidence="5">Protein-arginine kinase</fullName>
        <ecNumber evidence="5">2.7.14.1</ecNumber>
    </recommendedName>
</protein>
<dbReference type="RefSeq" id="WP_343811074.1">
    <property type="nucleotide sequence ID" value="NZ_BAAADS010000007.1"/>
</dbReference>
<keyword evidence="4 5" id="KW-0067">ATP-binding</keyword>
<evidence type="ECO:0000256" key="4">
    <source>
        <dbReference type="ARBA" id="ARBA00022840"/>
    </source>
</evidence>
<dbReference type="Gene3D" id="3.30.590.10">
    <property type="entry name" value="Glutamine synthetase/guanido kinase, catalytic domain"/>
    <property type="match status" value="1"/>
</dbReference>
<dbReference type="NCBIfam" id="NF002195">
    <property type="entry name" value="PRK01059.1-5"/>
    <property type="match status" value="1"/>
</dbReference>
<dbReference type="InterPro" id="IPR014746">
    <property type="entry name" value="Gln_synth/guanido_kin_cat_dom"/>
</dbReference>
<feature type="binding site" evidence="5 6">
    <location>
        <position position="126"/>
    </location>
    <ligand>
        <name>ATP</name>
        <dbReference type="ChEBI" id="CHEBI:30616"/>
    </ligand>
</feature>
<dbReference type="InterPro" id="IPR022415">
    <property type="entry name" value="ATP-guanido_PTrfase_AS"/>
</dbReference>
<keyword evidence="10" id="KW-1185">Reference proteome</keyword>
<sequence>MTLQHFMNEAISPWMREEGPDSDIVLSSRIRLARNFASYAYPVLSKEDNLNQISTFMEEQYAHQTFQDYEDFEFIPLKNLTAVQKRVLVEKHLISPHLAEHDSTSAVLISKNEQVSIMVNEEDHMRVQLYFPGLQLNKALKKAFEFDDWLEEKIDFAFDETWGYLTSCPTNVGTGMRASVMMHLPALALTQQINRMIPAINQLGLVVRGIYGEGSDAVGNIFQISNQITLGKSEEDIVEDLQSVVHQLIEHERKARQQIMKRSGINLEDRIFRSFGVLEYSRIIESKEAARCLSNVRLGIDLGIINQVSHNILNELMVLTQPGFLQQYAGKTLSSNERDVLRASLIRERLQLEK</sequence>
<evidence type="ECO:0000256" key="5">
    <source>
        <dbReference type="HAMAP-Rule" id="MF_00602"/>
    </source>
</evidence>
<dbReference type="EMBL" id="BAAADS010000007">
    <property type="protein sequence ID" value="GAA0596795.1"/>
    <property type="molecule type" value="Genomic_DNA"/>
</dbReference>
<evidence type="ECO:0000313" key="9">
    <source>
        <dbReference type="EMBL" id="GAA0596795.1"/>
    </source>
</evidence>
<feature type="binding site" evidence="5 6">
    <location>
        <position position="92"/>
    </location>
    <ligand>
        <name>ATP</name>
        <dbReference type="ChEBI" id="CHEBI:30616"/>
    </ligand>
</feature>
<comment type="activity regulation">
    <text evidence="5">Appears to be allosterically activated by the binding of pArg-containing polypeptides to the pArg-binding pocket localized in the C-terminal domain of McsB.</text>
</comment>
<evidence type="ECO:0000256" key="7">
    <source>
        <dbReference type="RuleBase" id="RU000505"/>
    </source>
</evidence>
<comment type="caution">
    <text evidence="9">The sequence shown here is derived from an EMBL/GenBank/DDBJ whole genome shotgun (WGS) entry which is preliminary data.</text>
</comment>
<dbReference type="InterPro" id="IPR022414">
    <property type="entry name" value="ATP-guanido_PTrfase_cat"/>
</dbReference>